<sequence length="376" mass="40708">MQNDQPTMKAVVTLANGGFEQLSYQDVPIPALGKDDVLIEVLAAGVNNTEINTRLGWYSSKVTQGTEALGQNDAEKANAAQEADGGWNDQTPFPFIQGTDCCGRIVKVGTNVSHERIGERVLVRCSIRHKGWDSLENIWMASDFDGAFAQLVKVASSEVFHIDCDWSDAELGTLPCAYGTAENMVHRAKVSRNDHVLVTGASGGVGSAVLQLAKRRGATVTAVVGASKMEAVYAIGADRVIARDADLIKELGEKSVDVVIDNVAGEAFTQMTKILKRGGRYASSGAIAGPMVTLDMRDFYLKDLTLIGCTGWDEPVFPNLISYVEKGEIKPLLAKTFELKDIVTAQQQFTQKQHIGKFVLIPPTLSDAQRQFLADE</sequence>
<dbReference type="Gene3D" id="3.40.50.720">
    <property type="entry name" value="NAD(P)-binding Rossmann-like Domain"/>
    <property type="match status" value="1"/>
</dbReference>
<dbReference type="CDD" id="cd08274">
    <property type="entry name" value="MDR9"/>
    <property type="match status" value="1"/>
</dbReference>
<proteinExistence type="predicted"/>
<dbReference type="PANTHER" id="PTHR48106:SF18">
    <property type="entry name" value="QUINONE OXIDOREDUCTASE PIG3"/>
    <property type="match status" value="1"/>
</dbReference>
<dbReference type="InterPro" id="IPR020843">
    <property type="entry name" value="ER"/>
</dbReference>
<dbReference type="Gene3D" id="3.90.180.10">
    <property type="entry name" value="Medium-chain alcohol dehydrogenases, catalytic domain"/>
    <property type="match status" value="1"/>
</dbReference>
<organism evidence="4 5">
    <name type="scientific">Vibrio ulleungensis</name>
    <dbReference type="NCBI Taxonomy" id="2807619"/>
    <lineage>
        <taxon>Bacteria</taxon>
        <taxon>Pseudomonadati</taxon>
        <taxon>Pseudomonadota</taxon>
        <taxon>Gammaproteobacteria</taxon>
        <taxon>Vibrionales</taxon>
        <taxon>Vibrionaceae</taxon>
        <taxon>Vibrio</taxon>
    </lineage>
</organism>
<reference evidence="4 5" key="1">
    <citation type="submission" date="2021-02" db="EMBL/GenBank/DDBJ databases">
        <authorList>
            <person name="Park J.-S."/>
        </authorList>
    </citation>
    <scope>NUCLEOTIDE SEQUENCE [LARGE SCALE GENOMIC DNA]</scope>
    <source>
        <strain evidence="4 5">188UL20-2</strain>
    </source>
</reference>
<name>A0ABS2HJF6_9VIBR</name>
<dbReference type="SUPFAM" id="SSF50129">
    <property type="entry name" value="GroES-like"/>
    <property type="match status" value="1"/>
</dbReference>
<evidence type="ECO:0000259" key="3">
    <source>
        <dbReference type="SMART" id="SM00829"/>
    </source>
</evidence>
<protein>
    <submittedName>
        <fullName evidence="4">Alcohol dehydrogenase family protein</fullName>
    </submittedName>
</protein>
<dbReference type="EMBL" id="JAFEUM010000003">
    <property type="protein sequence ID" value="MBM7036652.1"/>
    <property type="molecule type" value="Genomic_DNA"/>
</dbReference>
<keyword evidence="2" id="KW-0560">Oxidoreductase</keyword>
<dbReference type="Proteomes" id="UP000809621">
    <property type="component" value="Unassembled WGS sequence"/>
</dbReference>
<dbReference type="Pfam" id="PF00107">
    <property type="entry name" value="ADH_zinc_N"/>
    <property type="match status" value="1"/>
</dbReference>
<evidence type="ECO:0000256" key="2">
    <source>
        <dbReference type="ARBA" id="ARBA00023002"/>
    </source>
</evidence>
<dbReference type="InterPro" id="IPR011032">
    <property type="entry name" value="GroES-like_sf"/>
</dbReference>
<dbReference type="Pfam" id="PF08240">
    <property type="entry name" value="ADH_N"/>
    <property type="match status" value="1"/>
</dbReference>
<accession>A0ABS2HJF6</accession>
<evidence type="ECO:0000256" key="1">
    <source>
        <dbReference type="ARBA" id="ARBA00022857"/>
    </source>
</evidence>
<feature type="domain" description="Enoyl reductase (ER)" evidence="3">
    <location>
        <begin position="17"/>
        <end position="360"/>
    </location>
</feature>
<comment type="caution">
    <text evidence="4">The sequence shown here is derived from an EMBL/GenBank/DDBJ whole genome shotgun (WGS) entry which is preliminary data.</text>
</comment>
<dbReference type="SUPFAM" id="SSF51735">
    <property type="entry name" value="NAD(P)-binding Rossmann-fold domains"/>
    <property type="match status" value="1"/>
</dbReference>
<dbReference type="SMART" id="SM00829">
    <property type="entry name" value="PKS_ER"/>
    <property type="match status" value="1"/>
</dbReference>
<dbReference type="InterPro" id="IPR013154">
    <property type="entry name" value="ADH-like_N"/>
</dbReference>
<evidence type="ECO:0000313" key="4">
    <source>
        <dbReference type="EMBL" id="MBM7036652.1"/>
    </source>
</evidence>
<keyword evidence="1" id="KW-0521">NADP</keyword>
<keyword evidence="5" id="KW-1185">Reference proteome</keyword>
<dbReference type="PROSITE" id="PS01162">
    <property type="entry name" value="QOR_ZETA_CRYSTAL"/>
    <property type="match status" value="1"/>
</dbReference>
<gene>
    <name evidence="4" type="ORF">JQC93_09555</name>
</gene>
<evidence type="ECO:0000313" key="5">
    <source>
        <dbReference type="Proteomes" id="UP000809621"/>
    </source>
</evidence>
<dbReference type="PANTHER" id="PTHR48106">
    <property type="entry name" value="QUINONE OXIDOREDUCTASE PIG3-RELATED"/>
    <property type="match status" value="1"/>
</dbReference>
<dbReference type="InterPro" id="IPR036291">
    <property type="entry name" value="NAD(P)-bd_dom_sf"/>
</dbReference>
<dbReference type="InterPro" id="IPR013149">
    <property type="entry name" value="ADH-like_C"/>
</dbReference>
<dbReference type="InterPro" id="IPR002364">
    <property type="entry name" value="Quin_OxRdtase/zeta-crystal_CS"/>
</dbReference>